<dbReference type="AlphaFoldDB" id="A0A3P6R3B5"/>
<dbReference type="EMBL" id="UYRR01032901">
    <property type="protein sequence ID" value="VDK57136.1"/>
    <property type="molecule type" value="Genomic_DNA"/>
</dbReference>
<feature type="region of interest" description="Disordered" evidence="1">
    <location>
        <begin position="1"/>
        <end position="35"/>
    </location>
</feature>
<evidence type="ECO:0000256" key="1">
    <source>
        <dbReference type="SAM" id="MobiDB-lite"/>
    </source>
</evidence>
<evidence type="ECO:0000313" key="2">
    <source>
        <dbReference type="EMBL" id="VDK57136.1"/>
    </source>
</evidence>
<accession>A0A3P6R3B5</accession>
<dbReference type="Proteomes" id="UP000267096">
    <property type="component" value="Unassembled WGS sequence"/>
</dbReference>
<feature type="compositionally biased region" description="Low complexity" evidence="1">
    <location>
        <begin position="202"/>
        <end position="219"/>
    </location>
</feature>
<feature type="compositionally biased region" description="Pro residues" evidence="1">
    <location>
        <begin position="19"/>
        <end position="33"/>
    </location>
</feature>
<evidence type="ECO:0000313" key="3">
    <source>
        <dbReference type="Proteomes" id="UP000267096"/>
    </source>
</evidence>
<feature type="compositionally biased region" description="Low complexity" evidence="1">
    <location>
        <begin position="122"/>
        <end position="142"/>
    </location>
</feature>
<reference evidence="2 3" key="1">
    <citation type="submission" date="2018-11" db="EMBL/GenBank/DDBJ databases">
        <authorList>
            <consortium name="Pathogen Informatics"/>
        </authorList>
    </citation>
    <scope>NUCLEOTIDE SEQUENCE [LARGE SCALE GENOMIC DNA]</scope>
</reference>
<keyword evidence="3" id="KW-1185">Reference proteome</keyword>
<name>A0A3P6R3B5_ANISI</name>
<sequence length="225" mass="23970">MPKNPFKFRRSAATHPVNTPRPQPRTQPKPVPKFKPANIDILAPQHRIELGTPSGPAYDVQDNKICRQYLSTPWLRGRRTTVYGLRSYNPNARRPLCGPNKDKNGRARAREVPERAGEDGSRTPGRRVSPPGSGPGRISLRPPRNRGGRRGGGVASPEAAPSLRGGPTGTRLYSVPEAVQGGPARVAPSARGRLSVPAQLNASMAATTTASTTSTSTTPPSSPAI</sequence>
<protein>
    <submittedName>
        <fullName evidence="2">Uncharacterized protein</fullName>
    </submittedName>
</protein>
<feature type="region of interest" description="Disordered" evidence="1">
    <location>
        <begin position="86"/>
        <end position="225"/>
    </location>
</feature>
<organism evidence="2 3">
    <name type="scientific">Anisakis simplex</name>
    <name type="common">Herring worm</name>
    <dbReference type="NCBI Taxonomy" id="6269"/>
    <lineage>
        <taxon>Eukaryota</taxon>
        <taxon>Metazoa</taxon>
        <taxon>Ecdysozoa</taxon>
        <taxon>Nematoda</taxon>
        <taxon>Chromadorea</taxon>
        <taxon>Rhabditida</taxon>
        <taxon>Spirurina</taxon>
        <taxon>Ascaridomorpha</taxon>
        <taxon>Ascaridoidea</taxon>
        <taxon>Anisakidae</taxon>
        <taxon>Anisakis</taxon>
        <taxon>Anisakis simplex complex</taxon>
    </lineage>
</organism>
<proteinExistence type="predicted"/>
<feature type="compositionally biased region" description="Basic residues" evidence="1">
    <location>
        <begin position="1"/>
        <end position="12"/>
    </location>
</feature>
<feature type="compositionally biased region" description="Basic and acidic residues" evidence="1">
    <location>
        <begin position="100"/>
        <end position="121"/>
    </location>
</feature>
<gene>
    <name evidence="2" type="ORF">ASIM_LOCUS16204</name>
</gene>